<reference evidence="3" key="1">
    <citation type="submission" date="2017-02" db="UniProtKB">
        <authorList>
            <consortium name="WormBaseParasite"/>
        </authorList>
    </citation>
    <scope>IDENTIFICATION</scope>
</reference>
<protein>
    <submittedName>
        <fullName evidence="3">Condensin complex subunit 2</fullName>
    </submittedName>
</protein>
<evidence type="ECO:0000313" key="1">
    <source>
        <dbReference type="EMBL" id="VDD89701.1"/>
    </source>
</evidence>
<keyword evidence="2" id="KW-1185">Reference proteome</keyword>
<organism evidence="3">
    <name type="scientific">Enterobius vermicularis</name>
    <name type="common">Human pinworm</name>
    <dbReference type="NCBI Taxonomy" id="51028"/>
    <lineage>
        <taxon>Eukaryota</taxon>
        <taxon>Metazoa</taxon>
        <taxon>Ecdysozoa</taxon>
        <taxon>Nematoda</taxon>
        <taxon>Chromadorea</taxon>
        <taxon>Rhabditida</taxon>
        <taxon>Spirurina</taxon>
        <taxon>Oxyuridomorpha</taxon>
        <taxon>Oxyuroidea</taxon>
        <taxon>Oxyuridae</taxon>
        <taxon>Enterobius</taxon>
    </lineage>
</organism>
<accession>A0A0N4V3U7</accession>
<gene>
    <name evidence="1" type="ORF">EVEC_LOCUS4452</name>
</gene>
<dbReference type="AlphaFoldDB" id="A0A0N4V3U7"/>
<dbReference type="WBParaSite" id="EVEC_0000474401-mRNA-1">
    <property type="protein sequence ID" value="EVEC_0000474401-mRNA-1"/>
    <property type="gene ID" value="EVEC_0000474401"/>
</dbReference>
<evidence type="ECO:0000313" key="2">
    <source>
        <dbReference type="Proteomes" id="UP000274131"/>
    </source>
</evidence>
<reference evidence="1 2" key="2">
    <citation type="submission" date="2018-10" db="EMBL/GenBank/DDBJ databases">
        <authorList>
            <consortium name="Pathogen Informatics"/>
        </authorList>
    </citation>
    <scope>NUCLEOTIDE SEQUENCE [LARGE SCALE GENOMIC DNA]</scope>
</reference>
<dbReference type="EMBL" id="UXUI01007860">
    <property type="protein sequence ID" value="VDD89701.1"/>
    <property type="molecule type" value="Genomic_DNA"/>
</dbReference>
<dbReference type="Proteomes" id="UP000274131">
    <property type="component" value="Unassembled WGS sequence"/>
</dbReference>
<proteinExistence type="predicted"/>
<dbReference type="OrthoDB" id="5875708at2759"/>
<evidence type="ECO:0000313" key="3">
    <source>
        <dbReference type="WBParaSite" id="EVEC_0000474401-mRNA-1"/>
    </source>
</evidence>
<name>A0A0N4V3U7_ENTVE</name>
<sequence length="533" mass="59587">MVPLCLKQLRQILDRTFPRRKIEIFKTGGAESADFSDYNSEFTADYDEGTICCERNGDNTISGTVVDEGRPAEHSLEVTTVKVAENVDNDETLLNFVPADMALNTKEGCGEGDGQNFDLEHRNTPANEASDEEDTVEKIRFDPVTGTMTLTSTAFAGDDSHWVGRTEKEVAAEDGGVFTNEKKKLPVAKKRRKKGQKQLEDDLFAFDDNDESFLDVCKRKLKGAQHIRLKNEAVLCAKIERPIKAVFTPEMFKQLMFLRDGSAFPTEDSIYDQFFLDEWCTREELIYTDKENESSYLDRSPCFLSLFNGCFEEEAESLTGEEINARDGNSSSVSGDDADLFAASTDEVSEGQQIDHFSRLFPDHTRQEEAQMDSIALRAELGLLQSDGNPCCSADKMDTTLPKSSNSSCALFEESSFLSLSASEAQLQLQEEEAIAEDPTREVHNINVPVDKIKIQGSHTFSSLLAHVPDFLVGRTAEDINPIDIFCILLHLCNENNLEVVQRHDGNGMTLSSELDDFRIVSSFGDRDNRKQQ</sequence>